<organism evidence="19 20">
    <name type="scientific">Symplocastrum torsivum CPER-KK1</name>
    <dbReference type="NCBI Taxonomy" id="450513"/>
    <lineage>
        <taxon>Bacteria</taxon>
        <taxon>Bacillati</taxon>
        <taxon>Cyanobacteriota</taxon>
        <taxon>Cyanophyceae</taxon>
        <taxon>Oscillatoriophycideae</taxon>
        <taxon>Oscillatoriales</taxon>
        <taxon>Microcoleaceae</taxon>
        <taxon>Symplocastrum</taxon>
    </lineage>
</organism>
<dbReference type="EMBL" id="JAHHIF010000044">
    <property type="protein sequence ID" value="MBW4547603.1"/>
    <property type="molecule type" value="Genomic_DNA"/>
</dbReference>
<dbReference type="Gene3D" id="3.30.450.20">
    <property type="entry name" value="PAS domain"/>
    <property type="match status" value="2"/>
</dbReference>
<evidence type="ECO:0000256" key="2">
    <source>
        <dbReference type="ARBA" id="ARBA00004651"/>
    </source>
</evidence>
<evidence type="ECO:0000259" key="16">
    <source>
        <dbReference type="PROSITE" id="PS50112"/>
    </source>
</evidence>
<dbReference type="InterPro" id="IPR004358">
    <property type="entry name" value="Sig_transdc_His_kin-like_C"/>
</dbReference>
<evidence type="ECO:0000256" key="14">
    <source>
        <dbReference type="SAM" id="Coils"/>
    </source>
</evidence>
<evidence type="ECO:0000259" key="17">
    <source>
        <dbReference type="PROSITE" id="PS50113"/>
    </source>
</evidence>
<dbReference type="PROSITE" id="PS50109">
    <property type="entry name" value="HIS_KIN"/>
    <property type="match status" value="1"/>
</dbReference>
<keyword evidence="10" id="KW-0067">ATP-binding</keyword>
<dbReference type="Pfam" id="PF08447">
    <property type="entry name" value="PAS_3"/>
    <property type="match status" value="1"/>
</dbReference>
<protein>
    <recommendedName>
        <fullName evidence="3">histidine kinase</fullName>
        <ecNumber evidence="3">2.7.13.3</ecNumber>
    </recommendedName>
</protein>
<reference evidence="19" key="1">
    <citation type="submission" date="2021-05" db="EMBL/GenBank/DDBJ databases">
        <authorList>
            <person name="Pietrasiak N."/>
            <person name="Ward R."/>
            <person name="Stajich J.E."/>
            <person name="Kurbessoian T."/>
        </authorList>
    </citation>
    <scope>NUCLEOTIDE SEQUENCE</scope>
    <source>
        <strain evidence="19">CPER-KK1</strain>
    </source>
</reference>
<evidence type="ECO:0000256" key="4">
    <source>
        <dbReference type="ARBA" id="ARBA00022475"/>
    </source>
</evidence>
<dbReference type="NCBIfam" id="TIGR00229">
    <property type="entry name" value="sensory_box"/>
    <property type="match status" value="1"/>
</dbReference>
<dbReference type="InterPro" id="IPR003661">
    <property type="entry name" value="HisK_dim/P_dom"/>
</dbReference>
<name>A0A951UBM4_9CYAN</name>
<dbReference type="PROSITE" id="PS50112">
    <property type="entry name" value="PAS"/>
    <property type="match status" value="1"/>
</dbReference>
<dbReference type="GO" id="GO:0005886">
    <property type="term" value="C:plasma membrane"/>
    <property type="evidence" value="ECO:0007669"/>
    <property type="project" value="UniProtKB-SubCell"/>
</dbReference>
<dbReference type="SUPFAM" id="SSF55785">
    <property type="entry name" value="PYP-like sensor domain (PAS domain)"/>
    <property type="match status" value="1"/>
</dbReference>
<keyword evidence="6" id="KW-0808">Transferase</keyword>
<dbReference type="InterPro" id="IPR001610">
    <property type="entry name" value="PAC"/>
</dbReference>
<dbReference type="InterPro" id="IPR003660">
    <property type="entry name" value="HAMP_dom"/>
</dbReference>
<evidence type="ECO:0000313" key="19">
    <source>
        <dbReference type="EMBL" id="MBW4547603.1"/>
    </source>
</evidence>
<dbReference type="AlphaFoldDB" id="A0A951UBM4"/>
<evidence type="ECO:0000256" key="10">
    <source>
        <dbReference type="ARBA" id="ARBA00022840"/>
    </source>
</evidence>
<dbReference type="SUPFAM" id="SSF158472">
    <property type="entry name" value="HAMP domain-like"/>
    <property type="match status" value="1"/>
</dbReference>
<dbReference type="PROSITE" id="PS50113">
    <property type="entry name" value="PAC"/>
    <property type="match status" value="1"/>
</dbReference>
<dbReference type="SMART" id="SM00304">
    <property type="entry name" value="HAMP"/>
    <property type="match status" value="1"/>
</dbReference>
<evidence type="ECO:0000256" key="5">
    <source>
        <dbReference type="ARBA" id="ARBA00022553"/>
    </source>
</evidence>
<reference evidence="19" key="2">
    <citation type="journal article" date="2022" name="Microbiol. Resour. Announc.">
        <title>Metagenome Sequencing to Explore Phylogenomics of Terrestrial Cyanobacteria.</title>
        <authorList>
            <person name="Ward R.D."/>
            <person name="Stajich J.E."/>
            <person name="Johansen J.R."/>
            <person name="Huntemann M."/>
            <person name="Clum A."/>
            <person name="Foster B."/>
            <person name="Foster B."/>
            <person name="Roux S."/>
            <person name="Palaniappan K."/>
            <person name="Varghese N."/>
            <person name="Mukherjee S."/>
            <person name="Reddy T.B.K."/>
            <person name="Daum C."/>
            <person name="Copeland A."/>
            <person name="Chen I.A."/>
            <person name="Ivanova N.N."/>
            <person name="Kyrpides N.C."/>
            <person name="Shapiro N."/>
            <person name="Eloe-Fadrosh E.A."/>
            <person name="Pietrasiak N."/>
        </authorList>
    </citation>
    <scope>NUCLEOTIDE SEQUENCE</scope>
    <source>
        <strain evidence="19">CPER-KK1</strain>
    </source>
</reference>
<dbReference type="GO" id="GO:0005524">
    <property type="term" value="F:ATP binding"/>
    <property type="evidence" value="ECO:0007669"/>
    <property type="project" value="UniProtKB-KW"/>
</dbReference>
<dbReference type="Pfam" id="PF02518">
    <property type="entry name" value="HATPase_c"/>
    <property type="match status" value="1"/>
</dbReference>
<feature type="domain" description="Histidine kinase" evidence="15">
    <location>
        <begin position="607"/>
        <end position="884"/>
    </location>
</feature>
<dbReference type="SUPFAM" id="SSF55874">
    <property type="entry name" value="ATPase domain of HSP90 chaperone/DNA topoisomerase II/histidine kinase"/>
    <property type="match status" value="1"/>
</dbReference>
<dbReference type="InterPro" id="IPR036097">
    <property type="entry name" value="HisK_dim/P_sf"/>
</dbReference>
<dbReference type="PANTHER" id="PTHR43065:SF50">
    <property type="entry name" value="HISTIDINE KINASE"/>
    <property type="match status" value="1"/>
</dbReference>
<comment type="subcellular location">
    <subcellularLocation>
        <location evidence="2">Cell membrane</location>
        <topology evidence="2">Multi-pass membrane protein</topology>
    </subcellularLocation>
</comment>
<dbReference type="PANTHER" id="PTHR43065">
    <property type="entry name" value="SENSOR HISTIDINE KINASE"/>
    <property type="match status" value="1"/>
</dbReference>
<proteinExistence type="predicted"/>
<dbReference type="SMART" id="SM00387">
    <property type="entry name" value="HATPase_c"/>
    <property type="match status" value="1"/>
</dbReference>
<sequence>MLQIFVVVGFTGWLSLRNGQKAVQSVTTQLHSEITERLEQHLNVYLKVPHVVNQLNADAINLGLLDVQNIPTLERYFWHQLHTFKSLEHIALGNTNGDYIEVLRQKDGQFIVKVKDNTTSPSRHTYRLSSQGKRTQLLQSEPNYDPRFRPFYQVAVKAASPIWTDVYLGFSTQELHTDAVRPIYEQTGALKGVLDAGSNLSQISEFLQSLKIGQTGQTFIIERSGMLVASSTAEKPFVVTDGNATRIKALESRDSLTRSTADYLTKYFGNFTQINSSQQLTFNINNRRQFLQITPLREGNSPETDTLLLPDWLIVVVVPEADFQEHIDVNTRSTILLCLAALAIATLFGILTYRWITQPILHLTAAATALSRGEWNQVVSVERSDELGVLAKAFNQMALQLKKSFLTLSQRQASLAEAQKLAHVGNWELDLATYTITGSDELFRIFGWEPSEIGHRYLKYTDYLKRIHPEDAKVYREIISEAIYQGKPYEFDCRIQIPNGSIRHISTKGEPNLDHKGEVIRCFGTVMDITDRKLAAQALEQAKLDLEIRVEERTAELSQALEQLQQSEVQLKKKAFQLKKTLRELQQTQTQLVHTEKMSSLGQLVAGVAHEINNPVSFIYGNLTYARAYMSDLFELLQLYQEHYSSPPATIQNQTEAIELDFLMEDFPKLLDSMQVGAERISEIVHSLKNFSRFDQAQMKEVNIHEGIDSTLMLLQSRLSETVSHCGIKVIKEYGDLPMVQCYAGQMNQVFMNILSNAIDALEEKRIRIKETGDRSWQEKDYPPVFIKIRTRLQDMASHKNTHQPSALTPHLLIQISDNGCGMIEPIRSRIFDPFFTTKPIGSGTGLGLTISYQIVVQSHKGKLNVTSTEGHGTEFAIELPLRQTILP</sequence>
<evidence type="ECO:0000256" key="8">
    <source>
        <dbReference type="ARBA" id="ARBA00022741"/>
    </source>
</evidence>
<evidence type="ECO:0000313" key="20">
    <source>
        <dbReference type="Proteomes" id="UP000753908"/>
    </source>
</evidence>
<gene>
    <name evidence="19" type="ORF">KME25_24650</name>
</gene>
<feature type="domain" description="HAMP" evidence="18">
    <location>
        <begin position="354"/>
        <end position="406"/>
    </location>
</feature>
<keyword evidence="11" id="KW-1133">Transmembrane helix</keyword>
<dbReference type="Pfam" id="PF02743">
    <property type="entry name" value="dCache_1"/>
    <property type="match status" value="1"/>
</dbReference>
<evidence type="ECO:0000256" key="11">
    <source>
        <dbReference type="ARBA" id="ARBA00022989"/>
    </source>
</evidence>
<dbReference type="Gene3D" id="2.10.70.100">
    <property type="match status" value="1"/>
</dbReference>
<dbReference type="EC" id="2.7.13.3" evidence="3"/>
<dbReference type="GO" id="GO:0000155">
    <property type="term" value="F:phosphorelay sensor kinase activity"/>
    <property type="evidence" value="ECO:0007669"/>
    <property type="project" value="InterPro"/>
</dbReference>
<dbReference type="SMART" id="SM00086">
    <property type="entry name" value="PAC"/>
    <property type="match status" value="1"/>
</dbReference>
<dbReference type="CDD" id="cd00130">
    <property type="entry name" value="PAS"/>
    <property type="match status" value="1"/>
</dbReference>
<dbReference type="InterPro" id="IPR013655">
    <property type="entry name" value="PAS_fold_3"/>
</dbReference>
<dbReference type="InterPro" id="IPR005467">
    <property type="entry name" value="His_kinase_dom"/>
</dbReference>
<dbReference type="InterPro" id="IPR035965">
    <property type="entry name" value="PAS-like_dom_sf"/>
</dbReference>
<dbReference type="Proteomes" id="UP000753908">
    <property type="component" value="Unassembled WGS sequence"/>
</dbReference>
<keyword evidence="5" id="KW-0597">Phosphoprotein</keyword>
<dbReference type="PRINTS" id="PR00344">
    <property type="entry name" value="BCTRLSENSOR"/>
</dbReference>
<dbReference type="SUPFAM" id="SSF103190">
    <property type="entry name" value="Sensory domain-like"/>
    <property type="match status" value="1"/>
</dbReference>
<evidence type="ECO:0000256" key="7">
    <source>
        <dbReference type="ARBA" id="ARBA00022692"/>
    </source>
</evidence>
<evidence type="ECO:0000256" key="1">
    <source>
        <dbReference type="ARBA" id="ARBA00000085"/>
    </source>
</evidence>
<dbReference type="Gene3D" id="1.10.287.130">
    <property type="match status" value="1"/>
</dbReference>
<keyword evidence="8" id="KW-0547">Nucleotide-binding</keyword>
<dbReference type="Gene3D" id="6.10.340.10">
    <property type="match status" value="1"/>
</dbReference>
<dbReference type="InterPro" id="IPR033479">
    <property type="entry name" value="dCache_1"/>
</dbReference>
<keyword evidence="4" id="KW-1003">Cell membrane</keyword>
<dbReference type="InterPro" id="IPR003594">
    <property type="entry name" value="HATPase_dom"/>
</dbReference>
<dbReference type="PROSITE" id="PS50885">
    <property type="entry name" value="HAMP"/>
    <property type="match status" value="1"/>
</dbReference>
<comment type="catalytic activity">
    <reaction evidence="1">
        <text>ATP + protein L-histidine = ADP + protein N-phospho-L-histidine.</text>
        <dbReference type="EC" id="2.7.13.3"/>
    </reaction>
</comment>
<dbReference type="InterPro" id="IPR000700">
    <property type="entry name" value="PAS-assoc_C"/>
</dbReference>
<comment type="caution">
    <text evidence="19">The sequence shown here is derived from an EMBL/GenBank/DDBJ whole genome shotgun (WGS) entry which is preliminary data.</text>
</comment>
<dbReference type="InterPro" id="IPR029151">
    <property type="entry name" value="Sensor-like_sf"/>
</dbReference>
<keyword evidence="13" id="KW-0472">Membrane</keyword>
<evidence type="ECO:0000256" key="6">
    <source>
        <dbReference type="ARBA" id="ARBA00022679"/>
    </source>
</evidence>
<evidence type="ECO:0000256" key="13">
    <source>
        <dbReference type="ARBA" id="ARBA00023136"/>
    </source>
</evidence>
<dbReference type="InterPro" id="IPR036890">
    <property type="entry name" value="HATPase_C_sf"/>
</dbReference>
<dbReference type="CDD" id="cd00082">
    <property type="entry name" value="HisKA"/>
    <property type="match status" value="1"/>
</dbReference>
<feature type="domain" description="PAC" evidence="17">
    <location>
        <begin position="489"/>
        <end position="541"/>
    </location>
</feature>
<evidence type="ECO:0000256" key="12">
    <source>
        <dbReference type="ARBA" id="ARBA00023012"/>
    </source>
</evidence>
<accession>A0A951UBM4</accession>
<dbReference type="Gene3D" id="3.30.565.10">
    <property type="entry name" value="Histidine kinase-like ATPase, C-terminal domain"/>
    <property type="match status" value="1"/>
</dbReference>
<evidence type="ECO:0000259" key="18">
    <source>
        <dbReference type="PROSITE" id="PS50885"/>
    </source>
</evidence>
<dbReference type="Pfam" id="PF00672">
    <property type="entry name" value="HAMP"/>
    <property type="match status" value="1"/>
</dbReference>
<keyword evidence="12" id="KW-0902">Two-component regulatory system</keyword>
<keyword evidence="7" id="KW-0812">Transmembrane</keyword>
<evidence type="ECO:0000259" key="15">
    <source>
        <dbReference type="PROSITE" id="PS50109"/>
    </source>
</evidence>
<keyword evidence="9" id="KW-0418">Kinase</keyword>
<dbReference type="SMART" id="SM00388">
    <property type="entry name" value="HisKA"/>
    <property type="match status" value="1"/>
</dbReference>
<keyword evidence="14" id="KW-0175">Coiled coil</keyword>
<evidence type="ECO:0000256" key="9">
    <source>
        <dbReference type="ARBA" id="ARBA00022777"/>
    </source>
</evidence>
<dbReference type="InterPro" id="IPR000014">
    <property type="entry name" value="PAS"/>
</dbReference>
<dbReference type="CDD" id="cd06225">
    <property type="entry name" value="HAMP"/>
    <property type="match status" value="1"/>
</dbReference>
<feature type="coiled-coil region" evidence="14">
    <location>
        <begin position="536"/>
        <end position="598"/>
    </location>
</feature>
<dbReference type="SUPFAM" id="SSF47384">
    <property type="entry name" value="Homodimeric domain of signal transducing histidine kinase"/>
    <property type="match status" value="1"/>
</dbReference>
<evidence type="ECO:0000256" key="3">
    <source>
        <dbReference type="ARBA" id="ARBA00012438"/>
    </source>
</evidence>
<feature type="domain" description="PAS" evidence="16">
    <location>
        <begin position="439"/>
        <end position="486"/>
    </location>
</feature>